<proteinExistence type="predicted"/>
<evidence type="ECO:0000313" key="2">
    <source>
        <dbReference type="Proteomes" id="UP000053599"/>
    </source>
</evidence>
<gene>
    <name evidence="1" type="ORF">PV11_04721</name>
</gene>
<reference evidence="1 2" key="1">
    <citation type="submission" date="2015-01" db="EMBL/GenBank/DDBJ databases">
        <title>The Genome Sequence of Exophiala sideris CBS121828.</title>
        <authorList>
            <consortium name="The Broad Institute Genomics Platform"/>
            <person name="Cuomo C."/>
            <person name="de Hoog S."/>
            <person name="Gorbushina A."/>
            <person name="Stielow B."/>
            <person name="Teixiera M."/>
            <person name="Abouelleil A."/>
            <person name="Chapman S.B."/>
            <person name="Priest M."/>
            <person name="Young S.K."/>
            <person name="Wortman J."/>
            <person name="Nusbaum C."/>
            <person name="Birren B."/>
        </authorList>
    </citation>
    <scope>NUCLEOTIDE SEQUENCE [LARGE SCALE GENOMIC DNA]</scope>
    <source>
        <strain evidence="1 2">CBS 121828</strain>
    </source>
</reference>
<evidence type="ECO:0000313" key="1">
    <source>
        <dbReference type="EMBL" id="KIV82623.1"/>
    </source>
</evidence>
<dbReference type="Proteomes" id="UP000053599">
    <property type="component" value="Unassembled WGS sequence"/>
</dbReference>
<protein>
    <recommendedName>
        <fullName evidence="3">Heterokaryon incompatibility domain-containing protein</fullName>
    </recommendedName>
</protein>
<organism evidence="1 2">
    <name type="scientific">Exophiala sideris</name>
    <dbReference type="NCBI Taxonomy" id="1016849"/>
    <lineage>
        <taxon>Eukaryota</taxon>
        <taxon>Fungi</taxon>
        <taxon>Dikarya</taxon>
        <taxon>Ascomycota</taxon>
        <taxon>Pezizomycotina</taxon>
        <taxon>Eurotiomycetes</taxon>
        <taxon>Chaetothyriomycetidae</taxon>
        <taxon>Chaetothyriales</taxon>
        <taxon>Herpotrichiellaceae</taxon>
        <taxon>Exophiala</taxon>
    </lineage>
</organism>
<dbReference type="PANTHER" id="PTHR39596">
    <property type="match status" value="1"/>
</dbReference>
<dbReference type="EMBL" id="KN846952">
    <property type="protein sequence ID" value="KIV82623.1"/>
    <property type="molecule type" value="Genomic_DNA"/>
</dbReference>
<dbReference type="HOGENOM" id="CLU_009388_0_0_1"/>
<accession>A0A0D1Z6Z1</accession>
<dbReference type="PANTHER" id="PTHR39596:SF2">
    <property type="entry name" value="HET DOMAIN PROTEIN (AFU_ORTHOLOGUE AFUA_1G17550)-RELATED"/>
    <property type="match status" value="1"/>
</dbReference>
<sequence>MEHLPQPFPLRKSATSKLVFPCRCDPNLLDDGPLETYPERKGFRLNYWGDLNYANTLTLADGSKPDVEQSTTLLQEWLFFGMLRAIHKIYGTEFNGYDYVEIVDNDNVLTLKRFPEHVQTWYRLEAEQPKAVRKQHFRGVEAHMLRALRFLSNNFTDDTAGSIGLTGPDNVVPLEAQIVLESKLEILLAVLNEAMDWATKAIYFQERRPYHGAASAFICLSTYRHVKRLAWCPSELNFMSLTFDNSSLYFASQIERTTNEALHTKCTSKKCLAFELEGSVYQSAHVEGCDGCRAITIDSAKLREILESNDHSAYPRVNIIITDDDEINLSMADVGSYVAISHVWSDGLGHPPGVNSLPECQFRDRAIPLPLANESFTDNVANNCVTLMLQYLPSERDIASVITALHFRSTTWNGDEPLCIGYILDLDVVSIIAVDDFEMRMLELYRLMSEKDPIFPFHFLFTDEEKLTKWPFRWAPRSLLNLEAHDVFYLQGMTDSVERQVEATQTNRGLRLRGSFSSCLLAFKAGANIKNCMIFRMDAVSYVICPVRRTAKCRSHGRFWEGLDKEDALQANPHQDWTEIWRTHYDFRPTGNWGLIYPGSGSPGYGVMVAIEEATPQVFYGKLIGQVHIYEIQTSHSTVISGLNKEFWGQLGIPMLDEDEVRREQERRERAIFDPRYYSYVECRTRFEPGRPEWCIG</sequence>
<dbReference type="OrthoDB" id="2426273at2759"/>
<name>A0A0D1Z6Z1_9EURO</name>
<evidence type="ECO:0008006" key="3">
    <source>
        <dbReference type="Google" id="ProtNLM"/>
    </source>
</evidence>
<dbReference type="AlphaFoldDB" id="A0A0D1Z6Z1"/>
<dbReference type="STRING" id="1016849.A0A0D1Z6Z1"/>